<evidence type="ECO:0000256" key="2">
    <source>
        <dbReference type="ARBA" id="ARBA00023242"/>
    </source>
</evidence>
<evidence type="ECO:0000313" key="5">
    <source>
        <dbReference type="EMBL" id="BEI94499.1"/>
    </source>
</evidence>
<gene>
    <name evidence="5" type="ORF">CcaverHIS019_0700710</name>
</gene>
<dbReference type="PROSITE" id="PS00463">
    <property type="entry name" value="ZN2_CY6_FUNGAL_1"/>
    <property type="match status" value="1"/>
</dbReference>
<dbReference type="InterPro" id="IPR036864">
    <property type="entry name" value="Zn2-C6_fun-type_DNA-bd_sf"/>
</dbReference>
<evidence type="ECO:0000256" key="3">
    <source>
        <dbReference type="SAM" id="MobiDB-lite"/>
    </source>
</evidence>
<dbReference type="PROSITE" id="PS50048">
    <property type="entry name" value="ZN2_CY6_FUNGAL_2"/>
    <property type="match status" value="1"/>
</dbReference>
<dbReference type="PANTHER" id="PTHR31001:SF90">
    <property type="entry name" value="CENTROMERE DNA-BINDING PROTEIN COMPLEX CBF3 SUBUNIT B"/>
    <property type="match status" value="1"/>
</dbReference>
<comment type="subcellular location">
    <subcellularLocation>
        <location evidence="1">Nucleus</location>
    </subcellularLocation>
</comment>
<dbReference type="Proteomes" id="UP001233271">
    <property type="component" value="Chromosome 7a"/>
</dbReference>
<keyword evidence="6" id="KW-1185">Reference proteome</keyword>
<dbReference type="GeneID" id="85498369"/>
<name>A0AA48QYB6_9TREE</name>
<dbReference type="Pfam" id="PF00172">
    <property type="entry name" value="Zn_clus"/>
    <property type="match status" value="1"/>
</dbReference>
<accession>A0AA48QYB6</accession>
<dbReference type="SMART" id="SM00066">
    <property type="entry name" value="GAL4"/>
    <property type="match status" value="1"/>
</dbReference>
<dbReference type="EMBL" id="AP028218">
    <property type="protein sequence ID" value="BEI94499.1"/>
    <property type="molecule type" value="Genomic_DNA"/>
</dbReference>
<proteinExistence type="predicted"/>
<sequence length="586" mass="64780">MASDSDQGPSKRPRSEVKSSRRALSCTECKRRKTKCSALGKTPCDSCIKRGRPADCYWEDAPEHNGGSTAQSPYVPAAPKPARRKDGIEVTVTTLEDKIVGVGPGSRPTKGSHAMPWDTAAHRQALVENAMSMLPHPATAAALLDEFFTGPVHLCWYVLDERTFRAKHAAFEKGERDPSWLALYLIVLGITTKISPNNAVHFPGTDIKLIPTALYQASLNALEAAEYLAIPQVRHIQCAILYVVTLFHFGDDDDDVKRQNIVLRHLDAAVSTLLWLDLDIMGDNWNAAPLDDPALADLSPHAAHELCKQLVHIVQFMDTTIPRRRSIWRLMNITTSIPANRKVPSDMDYPELPSHVVTPAGLPRSANAFCVALRKYGNDSAELTHEETMVYDAELRSALALVPPPASLDTSWMLHMVITSVHNRILRAHRPFLMRSVNDPSLEVSRRACVESARRIVEAQLVFNVKPEIRPRFAVRWVIGAVVVLAMDYVLGNMDSRTSLLQARDVFLSVMGPRGKHCVKALDALVYAADVKTGSVSADTDLGTFFDLVKEKLENTDAPQGAINILWGNLEEFDLAGMFMGEHHAV</sequence>
<evidence type="ECO:0000313" key="6">
    <source>
        <dbReference type="Proteomes" id="UP001233271"/>
    </source>
</evidence>
<dbReference type="CDD" id="cd12148">
    <property type="entry name" value="fungal_TF_MHR"/>
    <property type="match status" value="1"/>
</dbReference>
<evidence type="ECO:0000259" key="4">
    <source>
        <dbReference type="PROSITE" id="PS50048"/>
    </source>
</evidence>
<dbReference type="InterPro" id="IPR050613">
    <property type="entry name" value="Sec_Metabolite_Reg"/>
</dbReference>
<protein>
    <recommendedName>
        <fullName evidence="4">Zn(2)-C6 fungal-type domain-containing protein</fullName>
    </recommendedName>
</protein>
<dbReference type="SUPFAM" id="SSF57701">
    <property type="entry name" value="Zn2/Cys6 DNA-binding domain"/>
    <property type="match status" value="1"/>
</dbReference>
<organism evidence="5 6">
    <name type="scientific">Cutaneotrichosporon cavernicola</name>
    <dbReference type="NCBI Taxonomy" id="279322"/>
    <lineage>
        <taxon>Eukaryota</taxon>
        <taxon>Fungi</taxon>
        <taxon>Dikarya</taxon>
        <taxon>Basidiomycota</taxon>
        <taxon>Agaricomycotina</taxon>
        <taxon>Tremellomycetes</taxon>
        <taxon>Trichosporonales</taxon>
        <taxon>Trichosporonaceae</taxon>
        <taxon>Cutaneotrichosporon</taxon>
    </lineage>
</organism>
<dbReference type="PANTHER" id="PTHR31001">
    <property type="entry name" value="UNCHARACTERIZED TRANSCRIPTIONAL REGULATORY PROTEIN"/>
    <property type="match status" value="1"/>
</dbReference>
<dbReference type="GO" id="GO:0008270">
    <property type="term" value="F:zinc ion binding"/>
    <property type="evidence" value="ECO:0007669"/>
    <property type="project" value="InterPro"/>
</dbReference>
<dbReference type="AlphaFoldDB" id="A0AA48QYB6"/>
<dbReference type="Gene3D" id="4.10.240.10">
    <property type="entry name" value="Zn(2)-C6 fungal-type DNA-binding domain"/>
    <property type="match status" value="1"/>
</dbReference>
<feature type="domain" description="Zn(2)-C6 fungal-type" evidence="4">
    <location>
        <begin position="25"/>
        <end position="58"/>
    </location>
</feature>
<keyword evidence="2" id="KW-0539">Nucleus</keyword>
<reference evidence="5" key="1">
    <citation type="journal article" date="2023" name="BMC Genomics">
        <title>Chromosome-level genome assemblies of Cutaneotrichosporon spp. (Trichosporonales, Basidiomycota) reveal imbalanced evolution between nucleotide sequences and chromosome synteny.</title>
        <authorList>
            <person name="Kobayashi Y."/>
            <person name="Kayamori A."/>
            <person name="Aoki K."/>
            <person name="Shiwa Y."/>
            <person name="Matsutani M."/>
            <person name="Fujita N."/>
            <person name="Sugita T."/>
            <person name="Iwasaki W."/>
            <person name="Tanaka N."/>
            <person name="Takashima M."/>
        </authorList>
    </citation>
    <scope>NUCLEOTIDE SEQUENCE</scope>
    <source>
        <strain evidence="5">HIS019</strain>
    </source>
</reference>
<dbReference type="KEGG" id="ccac:CcaHIS019_0700710"/>
<dbReference type="CDD" id="cd00067">
    <property type="entry name" value="GAL4"/>
    <property type="match status" value="1"/>
</dbReference>
<dbReference type="GO" id="GO:0000981">
    <property type="term" value="F:DNA-binding transcription factor activity, RNA polymerase II-specific"/>
    <property type="evidence" value="ECO:0007669"/>
    <property type="project" value="InterPro"/>
</dbReference>
<dbReference type="InterPro" id="IPR001138">
    <property type="entry name" value="Zn2Cys6_DnaBD"/>
</dbReference>
<dbReference type="RefSeq" id="XP_060459764.1">
    <property type="nucleotide sequence ID" value="XM_060603474.1"/>
</dbReference>
<dbReference type="GO" id="GO:0005634">
    <property type="term" value="C:nucleus"/>
    <property type="evidence" value="ECO:0007669"/>
    <property type="project" value="UniProtKB-SubCell"/>
</dbReference>
<evidence type="ECO:0000256" key="1">
    <source>
        <dbReference type="ARBA" id="ARBA00004123"/>
    </source>
</evidence>
<feature type="region of interest" description="Disordered" evidence="3">
    <location>
        <begin position="1"/>
        <end position="24"/>
    </location>
</feature>